<evidence type="ECO:0000313" key="3">
    <source>
        <dbReference type="Proteomes" id="UP000554004"/>
    </source>
</evidence>
<dbReference type="Proteomes" id="UP000554004">
    <property type="component" value="Unassembled WGS sequence"/>
</dbReference>
<protein>
    <submittedName>
        <fullName evidence="2">Heliorhodopsin HeR</fullName>
    </submittedName>
</protein>
<feature type="transmembrane region" description="Helical" evidence="1">
    <location>
        <begin position="158"/>
        <end position="181"/>
    </location>
</feature>
<sequence length="254" mass="29145">MDKFKKLNIFNLVMGFFHLIQGVVVLFLSDPDKGVVPITVNFLKYNSELQKLLPASEQIGEVNIAWFVAIFFFMSATAHLFISTVYRKKYEENLKKGINKVRWFEYALSASVMMIAISFLTGIYDLSSLVMIFFLDAIMNLTGLAMEIHNQGEKKIKWLDFIIGSLAGIIPWIVFGIYVFSAREFGGGNIPTFVYWIYVSIFIFFNTFAINMFLQYKKIGPWKNYLYGETAYIVLSLVAKTLLAWQVFGGTLRP</sequence>
<feature type="transmembrane region" description="Helical" evidence="1">
    <location>
        <begin position="7"/>
        <end position="28"/>
    </location>
</feature>
<comment type="caution">
    <text evidence="2">The sequence shown here is derived from an EMBL/GenBank/DDBJ whole genome shotgun (WGS) entry which is preliminary data.</text>
</comment>
<dbReference type="EMBL" id="JAAZAL010000120">
    <property type="protein sequence ID" value="NLE31286.1"/>
    <property type="molecule type" value="Genomic_DNA"/>
</dbReference>
<feature type="transmembrane region" description="Helical" evidence="1">
    <location>
        <begin position="64"/>
        <end position="82"/>
    </location>
</feature>
<feature type="transmembrane region" description="Helical" evidence="1">
    <location>
        <begin position="226"/>
        <end position="248"/>
    </location>
</feature>
<feature type="transmembrane region" description="Helical" evidence="1">
    <location>
        <begin position="129"/>
        <end position="146"/>
    </location>
</feature>
<proteinExistence type="predicted"/>
<gene>
    <name evidence="2" type="primary">heR</name>
    <name evidence="2" type="ORF">GX618_03365</name>
</gene>
<feature type="transmembrane region" description="Helical" evidence="1">
    <location>
        <begin position="103"/>
        <end position="123"/>
    </location>
</feature>
<accession>A0A847EUE2</accession>
<evidence type="ECO:0000256" key="1">
    <source>
        <dbReference type="SAM" id="Phobius"/>
    </source>
</evidence>
<dbReference type="AlphaFoldDB" id="A0A847EUE2"/>
<dbReference type="InterPro" id="IPR041113">
    <property type="entry name" value="Heliorhodopsin"/>
</dbReference>
<keyword evidence="1" id="KW-0812">Transmembrane</keyword>
<reference evidence="2 3" key="1">
    <citation type="journal article" date="2020" name="Biotechnol. Biofuels">
        <title>New insights from the biogas microbiome by comprehensive genome-resolved metagenomics of nearly 1600 species originating from multiple anaerobic digesters.</title>
        <authorList>
            <person name="Campanaro S."/>
            <person name="Treu L."/>
            <person name="Rodriguez-R L.M."/>
            <person name="Kovalovszki A."/>
            <person name="Ziels R.M."/>
            <person name="Maus I."/>
            <person name="Zhu X."/>
            <person name="Kougias P.G."/>
            <person name="Basile A."/>
            <person name="Luo G."/>
            <person name="Schluter A."/>
            <person name="Konstantinidis K.T."/>
            <person name="Angelidaki I."/>
        </authorList>
    </citation>
    <scope>NUCLEOTIDE SEQUENCE [LARGE SCALE GENOMIC DNA]</scope>
    <source>
        <strain evidence="2">AS06rmzACSIP_421</strain>
    </source>
</reference>
<keyword evidence="1" id="KW-1133">Transmembrane helix</keyword>
<keyword evidence="1" id="KW-0472">Membrane</keyword>
<name>A0A847EUE2_9BACT</name>
<feature type="transmembrane region" description="Helical" evidence="1">
    <location>
        <begin position="193"/>
        <end position="214"/>
    </location>
</feature>
<dbReference type="NCBIfam" id="NF038020">
    <property type="entry name" value="HeR"/>
    <property type="match status" value="1"/>
</dbReference>
<dbReference type="Gene3D" id="1.20.1070.10">
    <property type="entry name" value="Rhodopsin 7-helix transmembrane proteins"/>
    <property type="match status" value="1"/>
</dbReference>
<evidence type="ECO:0000313" key="2">
    <source>
        <dbReference type="EMBL" id="NLE31286.1"/>
    </source>
</evidence>
<organism evidence="2 3">
    <name type="scientific">Candidatus Dojkabacteria bacterium</name>
    <dbReference type="NCBI Taxonomy" id="2099670"/>
    <lineage>
        <taxon>Bacteria</taxon>
        <taxon>Candidatus Dojkabacteria</taxon>
    </lineage>
</organism>
<dbReference type="Pfam" id="PF18761">
    <property type="entry name" value="Heliorhodopsin"/>
    <property type="match status" value="1"/>
</dbReference>